<evidence type="ECO:0000256" key="2">
    <source>
        <dbReference type="ARBA" id="ARBA00022475"/>
    </source>
</evidence>
<feature type="transmembrane region" description="Helical" evidence="6">
    <location>
        <begin position="34"/>
        <end position="59"/>
    </location>
</feature>
<dbReference type="GO" id="GO:0005886">
    <property type="term" value="C:plasma membrane"/>
    <property type="evidence" value="ECO:0007669"/>
    <property type="project" value="UniProtKB-SubCell"/>
</dbReference>
<evidence type="ECO:0000256" key="5">
    <source>
        <dbReference type="ARBA" id="ARBA00023136"/>
    </source>
</evidence>
<feature type="transmembrane region" description="Helical" evidence="6">
    <location>
        <begin position="277"/>
        <end position="298"/>
    </location>
</feature>
<proteinExistence type="predicted"/>
<evidence type="ECO:0000256" key="6">
    <source>
        <dbReference type="SAM" id="Phobius"/>
    </source>
</evidence>
<dbReference type="STRING" id="199441.BkAM31D_02900"/>
<evidence type="ECO:0000256" key="4">
    <source>
        <dbReference type="ARBA" id="ARBA00022989"/>
    </source>
</evidence>
<accession>A0A1X9M616</accession>
<organism evidence="7 8">
    <name type="scientific">Halalkalibacter krulwichiae</name>
    <dbReference type="NCBI Taxonomy" id="199441"/>
    <lineage>
        <taxon>Bacteria</taxon>
        <taxon>Bacillati</taxon>
        <taxon>Bacillota</taxon>
        <taxon>Bacilli</taxon>
        <taxon>Bacillales</taxon>
        <taxon>Bacillaceae</taxon>
        <taxon>Halalkalibacter</taxon>
    </lineage>
</organism>
<dbReference type="KEGG" id="bkw:BkAM31D_02900"/>
<feature type="transmembrane region" description="Helical" evidence="6">
    <location>
        <begin position="79"/>
        <end position="100"/>
    </location>
</feature>
<dbReference type="InterPro" id="IPR043428">
    <property type="entry name" value="LivM-like"/>
</dbReference>
<dbReference type="Pfam" id="PF02653">
    <property type="entry name" value="BPD_transp_2"/>
    <property type="match status" value="1"/>
</dbReference>
<keyword evidence="4 6" id="KW-1133">Transmembrane helix</keyword>
<keyword evidence="5 6" id="KW-0472">Membrane</keyword>
<dbReference type="GO" id="GO:0015658">
    <property type="term" value="F:branched-chain amino acid transmembrane transporter activity"/>
    <property type="evidence" value="ECO:0007669"/>
    <property type="project" value="InterPro"/>
</dbReference>
<feature type="transmembrane region" description="Helical" evidence="6">
    <location>
        <begin position="242"/>
        <end position="265"/>
    </location>
</feature>
<keyword evidence="8" id="KW-1185">Reference proteome</keyword>
<evidence type="ECO:0000313" key="7">
    <source>
        <dbReference type="EMBL" id="ARK28886.1"/>
    </source>
</evidence>
<protein>
    <submittedName>
        <fullName evidence="7">Leucine/isoleucine/valine transporter permease subunit</fullName>
    </submittedName>
</protein>
<dbReference type="CDD" id="cd06581">
    <property type="entry name" value="TM_PBP1_LivM_like"/>
    <property type="match status" value="1"/>
</dbReference>
<dbReference type="RefSeq" id="WP_066158012.1">
    <property type="nucleotide sequence ID" value="NZ_CP020814.1"/>
</dbReference>
<comment type="subcellular location">
    <subcellularLocation>
        <location evidence="1">Cell membrane</location>
        <topology evidence="1">Multi-pass membrane protein</topology>
    </subcellularLocation>
</comment>
<dbReference type="PANTHER" id="PTHR30482:SF17">
    <property type="entry name" value="ABC TRANSPORTER ATP-BINDING PROTEIN"/>
    <property type="match status" value="1"/>
</dbReference>
<feature type="transmembrane region" description="Helical" evidence="6">
    <location>
        <begin position="202"/>
        <end position="222"/>
    </location>
</feature>
<feature type="transmembrane region" description="Helical" evidence="6">
    <location>
        <begin position="155"/>
        <end position="175"/>
    </location>
</feature>
<name>A0A1X9M616_9BACI</name>
<feature type="transmembrane region" description="Helical" evidence="6">
    <location>
        <begin position="6"/>
        <end position="27"/>
    </location>
</feature>
<reference evidence="7 8" key="1">
    <citation type="submission" date="2017-04" db="EMBL/GenBank/DDBJ databases">
        <title>Bacillus krulwichiae AM31D Genome sequencing and assembly.</title>
        <authorList>
            <person name="Krulwich T.A."/>
            <person name="Anastor L."/>
            <person name="Ehrlich R."/>
            <person name="Ehrlich G.D."/>
            <person name="Janto B."/>
        </authorList>
    </citation>
    <scope>NUCLEOTIDE SEQUENCE [LARGE SCALE GENOMIC DNA]</scope>
    <source>
        <strain evidence="7 8">AM31D</strain>
    </source>
</reference>
<dbReference type="EMBL" id="CP020814">
    <property type="protein sequence ID" value="ARK28886.1"/>
    <property type="molecule type" value="Genomic_DNA"/>
</dbReference>
<evidence type="ECO:0000256" key="1">
    <source>
        <dbReference type="ARBA" id="ARBA00004651"/>
    </source>
</evidence>
<sequence length="324" mass="34819">MKRTLLQFLVAIVALAIAPFVLSLFHLNLLSEILILAIFALSLNVLVGFTGLVSLGHAAFFGVGAYTAGLVAQNLSSNLLVTLGLAIILSMVVAAVIGAFCMKVSGFYFLMLTLAFSQMIYSFIYQSTNLTGGSNGLSGIPRASLGAFQFSNAVYIFYLVLGVFFITYACLRIIVKSPFGQVLVGIRENETRVKSMGYNTNLYKYTAFVLAGGLGGLAGSLYTYFNGFIAPSDVYWTMSGAVLIMVLIGGAGTMLGPVLGAALIVSLETIVSSYTDLWMLIVGAVFIIFVIFFPKGIVGIGQSLYQKFKSNKQQSYERKQSRVA</sequence>
<dbReference type="PANTHER" id="PTHR30482">
    <property type="entry name" value="HIGH-AFFINITY BRANCHED-CHAIN AMINO ACID TRANSPORT SYSTEM PERMEASE"/>
    <property type="match status" value="1"/>
</dbReference>
<gene>
    <name evidence="7" type="ORF">BkAM31D_02900</name>
</gene>
<keyword evidence="3 6" id="KW-0812">Transmembrane</keyword>
<evidence type="ECO:0000256" key="3">
    <source>
        <dbReference type="ARBA" id="ARBA00022692"/>
    </source>
</evidence>
<dbReference type="Proteomes" id="UP000193006">
    <property type="component" value="Chromosome"/>
</dbReference>
<evidence type="ECO:0000313" key="8">
    <source>
        <dbReference type="Proteomes" id="UP000193006"/>
    </source>
</evidence>
<feature type="transmembrane region" description="Helical" evidence="6">
    <location>
        <begin position="107"/>
        <end position="125"/>
    </location>
</feature>
<dbReference type="AlphaFoldDB" id="A0A1X9M616"/>
<dbReference type="InterPro" id="IPR001851">
    <property type="entry name" value="ABC_transp_permease"/>
</dbReference>
<keyword evidence="2" id="KW-1003">Cell membrane</keyword>